<feature type="coiled-coil region" evidence="1">
    <location>
        <begin position="2"/>
        <end position="36"/>
    </location>
</feature>
<sequence>MITDSEKRLEAFEKMLRSVREQYDSADERMKKLKAEGKEKTATYRQLMGNKMQLQNIISIYKVYDLTE</sequence>
<protein>
    <submittedName>
        <fullName evidence="2">Uncharacterized protein</fullName>
    </submittedName>
</protein>
<evidence type="ECO:0000256" key="1">
    <source>
        <dbReference type="SAM" id="Coils"/>
    </source>
</evidence>
<reference evidence="2" key="2">
    <citation type="submission" date="2021-04" db="EMBL/GenBank/DDBJ databases">
        <authorList>
            <person name="Gilroy R."/>
        </authorList>
    </citation>
    <scope>NUCLEOTIDE SEQUENCE</scope>
    <source>
        <strain evidence="2">ChiBcec15-3976</strain>
    </source>
</reference>
<gene>
    <name evidence="2" type="ORF">H9910_06090</name>
</gene>
<accession>A0A9D2RHR9</accession>
<dbReference type="EMBL" id="DWUU01000036">
    <property type="protein sequence ID" value="HJD42561.1"/>
    <property type="molecule type" value="Genomic_DNA"/>
</dbReference>
<organism evidence="2 3">
    <name type="scientific">Candidatus Mediterraneibacter quadrami</name>
    <dbReference type="NCBI Taxonomy" id="2838684"/>
    <lineage>
        <taxon>Bacteria</taxon>
        <taxon>Bacillati</taxon>
        <taxon>Bacillota</taxon>
        <taxon>Clostridia</taxon>
        <taxon>Lachnospirales</taxon>
        <taxon>Lachnospiraceae</taxon>
        <taxon>Mediterraneibacter</taxon>
    </lineage>
</organism>
<name>A0A9D2RHR9_9FIRM</name>
<comment type="caution">
    <text evidence="2">The sequence shown here is derived from an EMBL/GenBank/DDBJ whole genome shotgun (WGS) entry which is preliminary data.</text>
</comment>
<reference evidence="2" key="1">
    <citation type="journal article" date="2021" name="PeerJ">
        <title>Extensive microbial diversity within the chicken gut microbiome revealed by metagenomics and culture.</title>
        <authorList>
            <person name="Gilroy R."/>
            <person name="Ravi A."/>
            <person name="Getino M."/>
            <person name="Pursley I."/>
            <person name="Horton D.L."/>
            <person name="Alikhan N.F."/>
            <person name="Baker D."/>
            <person name="Gharbi K."/>
            <person name="Hall N."/>
            <person name="Watson M."/>
            <person name="Adriaenssens E.M."/>
            <person name="Foster-Nyarko E."/>
            <person name="Jarju S."/>
            <person name="Secka A."/>
            <person name="Antonio M."/>
            <person name="Oren A."/>
            <person name="Chaudhuri R.R."/>
            <person name="La Ragione R."/>
            <person name="Hildebrand F."/>
            <person name="Pallen M.J."/>
        </authorList>
    </citation>
    <scope>NUCLEOTIDE SEQUENCE</scope>
    <source>
        <strain evidence="2">ChiBcec15-3976</strain>
    </source>
</reference>
<evidence type="ECO:0000313" key="2">
    <source>
        <dbReference type="EMBL" id="HJD42561.1"/>
    </source>
</evidence>
<dbReference type="Proteomes" id="UP000823909">
    <property type="component" value="Unassembled WGS sequence"/>
</dbReference>
<keyword evidence="1" id="KW-0175">Coiled coil</keyword>
<dbReference type="AlphaFoldDB" id="A0A9D2RHR9"/>
<proteinExistence type="predicted"/>
<evidence type="ECO:0000313" key="3">
    <source>
        <dbReference type="Proteomes" id="UP000823909"/>
    </source>
</evidence>